<gene>
    <name evidence="8" type="ORF">NDU88_005286</name>
</gene>
<dbReference type="GO" id="GO:0006457">
    <property type="term" value="P:protein folding"/>
    <property type="evidence" value="ECO:0007669"/>
    <property type="project" value="InterPro"/>
</dbReference>
<evidence type="ECO:0000256" key="6">
    <source>
        <dbReference type="RuleBase" id="RU362126"/>
    </source>
</evidence>
<keyword evidence="9" id="KW-1185">Reference proteome</keyword>
<dbReference type="EMBL" id="JANPWB010000001">
    <property type="protein sequence ID" value="KAJ1217694.1"/>
    <property type="molecule type" value="Genomic_DNA"/>
</dbReference>
<reference evidence="8" key="1">
    <citation type="journal article" date="2022" name="bioRxiv">
        <title>Sequencing and chromosome-scale assembly of the giantPleurodeles waltlgenome.</title>
        <authorList>
            <person name="Brown T."/>
            <person name="Elewa A."/>
            <person name="Iarovenko S."/>
            <person name="Subramanian E."/>
            <person name="Araus A.J."/>
            <person name="Petzold A."/>
            <person name="Susuki M."/>
            <person name="Suzuki K.-i.T."/>
            <person name="Hayashi T."/>
            <person name="Toyoda A."/>
            <person name="Oliveira C."/>
            <person name="Osipova E."/>
            <person name="Leigh N.D."/>
            <person name="Simon A."/>
            <person name="Yun M.H."/>
        </authorList>
    </citation>
    <scope>NUCLEOTIDE SEQUENCE</scope>
    <source>
        <strain evidence="8">20211129_DDA</strain>
        <tissue evidence="8">Liver</tissue>
    </source>
</reference>
<dbReference type="PROSITE" id="PS00804">
    <property type="entry name" value="CALRETICULIN_2"/>
    <property type="match status" value="1"/>
</dbReference>
<protein>
    <recommendedName>
        <fullName evidence="10">Calnexin</fullName>
    </recommendedName>
</protein>
<comment type="caution">
    <text evidence="8">The sequence shown here is derived from an EMBL/GenBank/DDBJ whole genome shotgun (WGS) entry which is preliminary data.</text>
</comment>
<organism evidence="8 9">
    <name type="scientific">Pleurodeles waltl</name>
    <name type="common">Iberian ribbed newt</name>
    <dbReference type="NCBI Taxonomy" id="8319"/>
    <lineage>
        <taxon>Eukaryota</taxon>
        <taxon>Metazoa</taxon>
        <taxon>Chordata</taxon>
        <taxon>Craniata</taxon>
        <taxon>Vertebrata</taxon>
        <taxon>Euteleostomi</taxon>
        <taxon>Amphibia</taxon>
        <taxon>Batrachia</taxon>
        <taxon>Caudata</taxon>
        <taxon>Salamandroidea</taxon>
        <taxon>Salamandridae</taxon>
        <taxon>Pleurodelinae</taxon>
        <taxon>Pleurodeles</taxon>
    </lineage>
</organism>
<evidence type="ECO:0000313" key="9">
    <source>
        <dbReference type="Proteomes" id="UP001066276"/>
    </source>
</evidence>
<dbReference type="Gene3D" id="2.10.250.10">
    <property type="entry name" value="Calreticulin/calnexin, P domain"/>
    <property type="match status" value="1"/>
</dbReference>
<comment type="similarity">
    <text evidence="2 6">Belongs to the calreticulin family.</text>
</comment>
<dbReference type="GO" id="GO:0036503">
    <property type="term" value="P:ERAD pathway"/>
    <property type="evidence" value="ECO:0007669"/>
    <property type="project" value="TreeGrafter"/>
</dbReference>
<keyword evidence="3 6" id="KW-0256">Endoplasmic reticulum</keyword>
<dbReference type="InterPro" id="IPR001580">
    <property type="entry name" value="Calret/calnex"/>
</dbReference>
<evidence type="ECO:0000256" key="2">
    <source>
        <dbReference type="ARBA" id="ARBA00010983"/>
    </source>
</evidence>
<feature type="chain" id="PRO_5043109212" description="Calnexin" evidence="6">
    <location>
        <begin position="21"/>
        <end position="324"/>
    </location>
</feature>
<comment type="subcellular location">
    <subcellularLocation>
        <location evidence="1">Endoplasmic reticulum</location>
    </subcellularLocation>
</comment>
<dbReference type="Pfam" id="PF00262">
    <property type="entry name" value="Calreticulin"/>
    <property type="match status" value="1"/>
</dbReference>
<dbReference type="AlphaFoldDB" id="A0AAV7WWM2"/>
<dbReference type="SUPFAM" id="SSF49899">
    <property type="entry name" value="Concanavalin A-like lectins/glucanases"/>
    <property type="match status" value="1"/>
</dbReference>
<evidence type="ECO:0008006" key="10">
    <source>
        <dbReference type="Google" id="ProtNLM"/>
    </source>
</evidence>
<dbReference type="Proteomes" id="UP001066276">
    <property type="component" value="Chromosome 1_1"/>
</dbReference>
<dbReference type="InterPro" id="IPR009033">
    <property type="entry name" value="Calreticulin/calnexin_P_dom_sf"/>
</dbReference>
<dbReference type="PRINTS" id="PR00626">
    <property type="entry name" value="CALRETICULIN"/>
</dbReference>
<accession>A0AAV7WWM2</accession>
<evidence type="ECO:0000256" key="3">
    <source>
        <dbReference type="ARBA" id="ARBA00022824"/>
    </source>
</evidence>
<dbReference type="GO" id="GO:0005789">
    <property type="term" value="C:endoplasmic reticulum membrane"/>
    <property type="evidence" value="ECO:0007669"/>
    <property type="project" value="TreeGrafter"/>
</dbReference>
<dbReference type="GO" id="GO:0005509">
    <property type="term" value="F:calcium ion binding"/>
    <property type="evidence" value="ECO:0007669"/>
    <property type="project" value="InterPro"/>
</dbReference>
<feature type="compositionally biased region" description="Acidic residues" evidence="7">
    <location>
        <begin position="286"/>
        <end position="295"/>
    </location>
</feature>
<feature type="region of interest" description="Disordered" evidence="7">
    <location>
        <begin position="246"/>
        <end position="324"/>
    </location>
</feature>
<proteinExistence type="inferred from homology"/>
<evidence type="ECO:0000256" key="7">
    <source>
        <dbReference type="SAM" id="MobiDB-lite"/>
    </source>
</evidence>
<sequence>MYLSVSLLILVVAEIKEDNAETDRTDDAEEESATNSILQVPYQMPQPIGEVYFSETFDDGTMNGWVLSQAMKENTSEDIAKYDGLWAAEELKTNQVPGDKGLVLKSTAKHHAIAAMLNKPFIFDDQPLIVQYEVNFQDGIDCGGAYIKLLCKTEHLDLEQFYDKTPYTIMFGPDKCGEDYKLHFIFRHKSPKTGEYEEKHAKQPETNLKTYFTDMKTHLYTLVLKPDDTFEMFIDQTSVSKGHLLEDMIPPVNPPKEIEDQDERKPDEWDERLRIPDPSAVKPDDWNEDEPETISDPDAVKPEGWLDDEPAYIPDPNAEKPLNW</sequence>
<keyword evidence="6" id="KW-0732">Signal</keyword>
<evidence type="ECO:0000256" key="4">
    <source>
        <dbReference type="ARBA" id="ARBA00023186"/>
    </source>
</evidence>
<dbReference type="InterPro" id="IPR018124">
    <property type="entry name" value="Calret/calnex_CS"/>
</dbReference>
<dbReference type="FunFam" id="2.60.120.200:FF:000430">
    <property type="entry name" value="Si:ch211-274f20.2"/>
    <property type="match status" value="1"/>
</dbReference>
<keyword evidence="4 6" id="KW-0143">Chaperone</keyword>
<name>A0AAV7WWM2_PLEWA</name>
<feature type="disulfide bond" evidence="5">
    <location>
        <begin position="142"/>
        <end position="176"/>
    </location>
</feature>
<evidence type="ECO:0000256" key="5">
    <source>
        <dbReference type="PIRSR" id="PIRSR601580-3"/>
    </source>
</evidence>
<dbReference type="PANTHER" id="PTHR11073">
    <property type="entry name" value="CALRETICULIN AND CALNEXIN"/>
    <property type="match status" value="1"/>
</dbReference>
<evidence type="ECO:0000256" key="1">
    <source>
        <dbReference type="ARBA" id="ARBA00004240"/>
    </source>
</evidence>
<dbReference type="Gene3D" id="2.60.120.200">
    <property type="match status" value="1"/>
</dbReference>
<dbReference type="InterPro" id="IPR013320">
    <property type="entry name" value="ConA-like_dom_sf"/>
</dbReference>
<dbReference type="PROSITE" id="PS00803">
    <property type="entry name" value="CALRETICULIN_1"/>
    <property type="match status" value="1"/>
</dbReference>
<feature type="signal peptide" evidence="6">
    <location>
        <begin position="1"/>
        <end position="20"/>
    </location>
</feature>
<evidence type="ECO:0000313" key="8">
    <source>
        <dbReference type="EMBL" id="KAJ1217694.1"/>
    </source>
</evidence>
<dbReference type="GO" id="GO:0051082">
    <property type="term" value="F:unfolded protein binding"/>
    <property type="evidence" value="ECO:0007669"/>
    <property type="project" value="InterPro"/>
</dbReference>
<dbReference type="SUPFAM" id="SSF63887">
    <property type="entry name" value="P-domain of calnexin/calreticulin"/>
    <property type="match status" value="1"/>
</dbReference>
<dbReference type="PANTHER" id="PTHR11073:SF7">
    <property type="entry name" value="CALMEGIN"/>
    <property type="match status" value="1"/>
</dbReference>
<feature type="compositionally biased region" description="Basic and acidic residues" evidence="7">
    <location>
        <begin position="256"/>
        <end position="275"/>
    </location>
</feature>
<keyword evidence="5" id="KW-1015">Disulfide bond</keyword>